<evidence type="ECO:0000256" key="1">
    <source>
        <dbReference type="SAM" id="SignalP"/>
    </source>
</evidence>
<evidence type="ECO:0000313" key="3">
    <source>
        <dbReference type="Proteomes" id="UP000023795"/>
    </source>
</evidence>
<gene>
    <name evidence="2" type="ORF">MOMA_07676</name>
</gene>
<evidence type="ECO:0000313" key="2">
    <source>
        <dbReference type="EMBL" id="ELA08423.1"/>
    </source>
</evidence>
<comment type="caution">
    <text evidence="2">The sequence shown here is derived from an EMBL/GenBank/DDBJ whole genome shotgun (WGS) entry which is preliminary data.</text>
</comment>
<keyword evidence="1" id="KW-0732">Signal</keyword>
<dbReference type="AlphaFoldDB" id="L2F7I6"/>
<proteinExistence type="predicted"/>
<feature type="signal peptide" evidence="1">
    <location>
        <begin position="1"/>
        <end position="23"/>
    </location>
</feature>
<dbReference type="PATRIC" id="fig|1230338.3.peg.1638"/>
<accession>L2F7I6</accession>
<reference evidence="2 3" key="1">
    <citation type="journal article" date="2013" name="Genome Announc.">
        <title>Genome Sequence of Moraxella macacae 0408225, a Novel Bacterial Species Isolated from a Cynomolgus Macaque with Epistaxis.</title>
        <authorList>
            <person name="Ladner J.T."/>
            <person name="Whitehouse C.A."/>
            <person name="Koroleva G.I."/>
            <person name="Palacios G.F."/>
        </authorList>
    </citation>
    <scope>NUCLEOTIDE SEQUENCE [LARGE SCALE GENOMIC DNA]</scope>
    <source>
        <strain evidence="2 3">0408225</strain>
    </source>
</reference>
<keyword evidence="3" id="KW-1185">Reference proteome</keyword>
<dbReference type="Proteomes" id="UP000023795">
    <property type="component" value="Unassembled WGS sequence"/>
</dbReference>
<name>L2F7I6_9GAMM</name>
<dbReference type="STRING" id="1230338.MOMA_07676"/>
<organism evidence="2 3">
    <name type="scientific">Moraxella macacae 0408225</name>
    <dbReference type="NCBI Taxonomy" id="1230338"/>
    <lineage>
        <taxon>Bacteria</taxon>
        <taxon>Pseudomonadati</taxon>
        <taxon>Pseudomonadota</taxon>
        <taxon>Gammaproteobacteria</taxon>
        <taxon>Moraxellales</taxon>
        <taxon>Moraxellaceae</taxon>
        <taxon>Moraxella</taxon>
    </lineage>
</organism>
<feature type="chain" id="PRO_5003958225" evidence="1">
    <location>
        <begin position="24"/>
        <end position="109"/>
    </location>
</feature>
<protein>
    <submittedName>
        <fullName evidence="2">Uncharacterized protein</fullName>
    </submittedName>
</protein>
<sequence>MKKIFCLSLVALSALSISNLSFAQHENGDSLPSYVGFTQQALADANLQKTLKRSLSLQDYNNFYNHFSDTDNISYPYGILGLKNRSFERRSFERASVENNGQKQARLVA</sequence>
<dbReference type="RefSeq" id="WP_009501981.1">
    <property type="nucleotide sequence ID" value="NZ_ANIN01000002.1"/>
</dbReference>
<dbReference type="EMBL" id="ANIN01000002">
    <property type="protein sequence ID" value="ELA08423.1"/>
    <property type="molecule type" value="Genomic_DNA"/>
</dbReference>